<dbReference type="AlphaFoldDB" id="A0A5B7EXM1"/>
<organism evidence="1 2">
    <name type="scientific">Portunus trituberculatus</name>
    <name type="common">Swimming crab</name>
    <name type="synonym">Neptunus trituberculatus</name>
    <dbReference type="NCBI Taxonomy" id="210409"/>
    <lineage>
        <taxon>Eukaryota</taxon>
        <taxon>Metazoa</taxon>
        <taxon>Ecdysozoa</taxon>
        <taxon>Arthropoda</taxon>
        <taxon>Crustacea</taxon>
        <taxon>Multicrustacea</taxon>
        <taxon>Malacostraca</taxon>
        <taxon>Eumalacostraca</taxon>
        <taxon>Eucarida</taxon>
        <taxon>Decapoda</taxon>
        <taxon>Pleocyemata</taxon>
        <taxon>Brachyura</taxon>
        <taxon>Eubrachyura</taxon>
        <taxon>Portunoidea</taxon>
        <taxon>Portunidae</taxon>
        <taxon>Portuninae</taxon>
        <taxon>Portunus</taxon>
    </lineage>
</organism>
<dbReference type="EMBL" id="VSRR010004223">
    <property type="protein sequence ID" value="MPC38962.1"/>
    <property type="molecule type" value="Genomic_DNA"/>
</dbReference>
<accession>A0A5B7EXM1</accession>
<evidence type="ECO:0000313" key="1">
    <source>
        <dbReference type="EMBL" id="MPC38962.1"/>
    </source>
</evidence>
<reference evidence="1 2" key="1">
    <citation type="submission" date="2019-05" db="EMBL/GenBank/DDBJ databases">
        <title>Another draft genome of Portunus trituberculatus and its Hox gene families provides insights of decapod evolution.</title>
        <authorList>
            <person name="Jeong J.-H."/>
            <person name="Song I."/>
            <person name="Kim S."/>
            <person name="Choi T."/>
            <person name="Kim D."/>
            <person name="Ryu S."/>
            <person name="Kim W."/>
        </authorList>
    </citation>
    <scope>NUCLEOTIDE SEQUENCE [LARGE SCALE GENOMIC DNA]</scope>
    <source>
        <tissue evidence="1">Muscle</tissue>
    </source>
</reference>
<name>A0A5B7EXM1_PORTR</name>
<proteinExistence type="predicted"/>
<evidence type="ECO:0000313" key="2">
    <source>
        <dbReference type="Proteomes" id="UP000324222"/>
    </source>
</evidence>
<protein>
    <submittedName>
        <fullName evidence="1">Uncharacterized protein</fullName>
    </submittedName>
</protein>
<sequence>MVVCNTEDDGGFVSWVGVWNHSYPEGLHSGGDSHQEMHIHSHCSVMPRVHHGESDADDSKS</sequence>
<gene>
    <name evidence="1" type="ORF">E2C01_032481</name>
</gene>
<keyword evidence="2" id="KW-1185">Reference proteome</keyword>
<dbReference type="Proteomes" id="UP000324222">
    <property type="component" value="Unassembled WGS sequence"/>
</dbReference>
<comment type="caution">
    <text evidence="1">The sequence shown here is derived from an EMBL/GenBank/DDBJ whole genome shotgun (WGS) entry which is preliminary data.</text>
</comment>